<evidence type="ECO:0000313" key="1">
    <source>
        <dbReference type="EMBL" id="GAI40651.1"/>
    </source>
</evidence>
<gene>
    <name evidence="1" type="ORF">S06H3_50123</name>
</gene>
<protein>
    <submittedName>
        <fullName evidence="1">Uncharacterized protein</fullName>
    </submittedName>
</protein>
<organism evidence="1">
    <name type="scientific">marine sediment metagenome</name>
    <dbReference type="NCBI Taxonomy" id="412755"/>
    <lineage>
        <taxon>unclassified sequences</taxon>
        <taxon>metagenomes</taxon>
        <taxon>ecological metagenomes</taxon>
    </lineage>
</organism>
<feature type="non-terminal residue" evidence="1">
    <location>
        <position position="1"/>
    </location>
</feature>
<comment type="caution">
    <text evidence="1">The sequence shown here is derived from an EMBL/GenBank/DDBJ whole genome shotgun (WGS) entry which is preliminary data.</text>
</comment>
<accession>X1PDU2</accession>
<name>X1PDU2_9ZZZZ</name>
<reference evidence="1" key="1">
    <citation type="journal article" date="2014" name="Front. Microbiol.">
        <title>High frequency of phylogenetically diverse reductive dehalogenase-homologous genes in deep subseafloor sedimentary metagenomes.</title>
        <authorList>
            <person name="Kawai M."/>
            <person name="Futagami T."/>
            <person name="Toyoda A."/>
            <person name="Takaki Y."/>
            <person name="Nishi S."/>
            <person name="Hori S."/>
            <person name="Arai W."/>
            <person name="Tsubouchi T."/>
            <person name="Morono Y."/>
            <person name="Uchiyama I."/>
            <person name="Ito T."/>
            <person name="Fujiyama A."/>
            <person name="Inagaki F."/>
            <person name="Takami H."/>
        </authorList>
    </citation>
    <scope>NUCLEOTIDE SEQUENCE</scope>
    <source>
        <strain evidence="1">Expedition CK06-06</strain>
    </source>
</reference>
<sequence>LPEVKRALRQGTIVIGLGTTNARVAEELLGKKIEREKFVAGAVLPKGTCVVPRERRRGDIIIRGGKLIESKLNDVLPELTAGDVFIKGANALDASGAAGVLLASRRGGTVGSVLGTLMARGVNFIIPVGLEKFIPGSIQRVSKTTGIFRASYATGCPLGIMPVAGKVITELEAFEILTGAKAITMGKGGIFGAEGSVTLFVQGTQKQLSKARKLVNGIKGEPSTKVETNCRTCQQPDCWYKKH</sequence>
<dbReference type="AlphaFoldDB" id="X1PDU2"/>
<dbReference type="EMBL" id="BARV01031702">
    <property type="protein sequence ID" value="GAI40651.1"/>
    <property type="molecule type" value="Genomic_DNA"/>
</dbReference>
<proteinExistence type="predicted"/>